<comment type="caution">
    <text evidence="1">The sequence shown here is derived from an EMBL/GenBank/DDBJ whole genome shotgun (WGS) entry which is preliminary data.</text>
</comment>
<evidence type="ECO:0008006" key="3">
    <source>
        <dbReference type="Google" id="ProtNLM"/>
    </source>
</evidence>
<dbReference type="EMBL" id="JAMGTK010000031">
    <property type="protein sequence ID" value="MDK4512952.1"/>
    <property type="molecule type" value="Genomic_DNA"/>
</dbReference>
<accession>A0AAW6WDV3</accession>
<name>A0AAW6WDV3_9FUSO</name>
<organism evidence="1 2">
    <name type="scientific">Fusobacterium necrophorum</name>
    <dbReference type="NCBI Taxonomy" id="859"/>
    <lineage>
        <taxon>Bacteria</taxon>
        <taxon>Fusobacteriati</taxon>
        <taxon>Fusobacteriota</taxon>
        <taxon>Fusobacteriia</taxon>
        <taxon>Fusobacteriales</taxon>
        <taxon>Fusobacteriaceae</taxon>
        <taxon>Fusobacterium</taxon>
    </lineage>
</organism>
<evidence type="ECO:0000313" key="2">
    <source>
        <dbReference type="Proteomes" id="UP001173223"/>
    </source>
</evidence>
<dbReference type="RefSeq" id="WP_285049429.1">
    <property type="nucleotide sequence ID" value="NZ_JAMGTK010000031.1"/>
</dbReference>
<keyword evidence="2" id="KW-1185">Reference proteome</keyword>
<reference evidence="1" key="2">
    <citation type="submission" date="2022-04" db="EMBL/GenBank/DDBJ databases">
        <authorList>
            <person name="Livingstone P.G."/>
        </authorList>
    </citation>
    <scope>NUCLEOTIDE SEQUENCE</scope>
    <source>
        <strain evidence="1">BRON_8</strain>
    </source>
</reference>
<evidence type="ECO:0000313" key="1">
    <source>
        <dbReference type="EMBL" id="MDK4512952.1"/>
    </source>
</evidence>
<protein>
    <recommendedName>
        <fullName evidence="3">HK97 gp10 family phage protein</fullName>
    </recommendedName>
</protein>
<dbReference type="AlphaFoldDB" id="A0AAW6WDV3"/>
<sequence length="136" mass="15245">MGKGIHFSVENHIRETLLKMAVDITNQKIASVEADVIQLTPVGKSKKNYTGGRLRIGWGVIPASISGRVVRGYLYNSVSYAGHVNYGHRTRLGMGARHTNLYYPNGTPKKRVVKGRWFLQKALRMNGFNVIRRGGY</sequence>
<dbReference type="Proteomes" id="UP001173223">
    <property type="component" value="Unassembled WGS sequence"/>
</dbReference>
<gene>
    <name evidence="1" type="ORF">MWG07_11895</name>
</gene>
<reference evidence="1" key="1">
    <citation type="journal article" date="2022" name="Gene">
        <title>A genome-led study on the pathogenesis of Fusobacterium necrophorum infections.</title>
        <authorList>
            <person name="Thapa G."/>
            <person name="Jayal A."/>
            <person name="Sikazwe E."/>
            <person name="Perry T."/>
            <person name="Mohammed Al Balushi A."/>
            <person name="Livingstone P."/>
        </authorList>
    </citation>
    <scope>NUCLEOTIDE SEQUENCE</scope>
    <source>
        <strain evidence="1">BRON_8</strain>
    </source>
</reference>
<proteinExistence type="predicted"/>